<keyword evidence="1" id="KW-0862">Zinc</keyword>
<dbReference type="SUPFAM" id="SSF50249">
    <property type="entry name" value="Nucleic acid-binding proteins"/>
    <property type="match status" value="1"/>
</dbReference>
<evidence type="ECO:0000256" key="1">
    <source>
        <dbReference type="PROSITE-ProRule" id="PRU00047"/>
    </source>
</evidence>
<dbReference type="SUPFAM" id="SSF57756">
    <property type="entry name" value="Retrovirus zinc finger-like domains"/>
    <property type="match status" value="2"/>
</dbReference>
<keyword evidence="6" id="KW-1185">Reference proteome</keyword>
<gene>
    <name evidence="5" type="ORF">SASPL_145004</name>
</gene>
<dbReference type="PROSITE" id="PS50158">
    <property type="entry name" value="ZF_CCHC"/>
    <property type="match status" value="3"/>
</dbReference>
<dbReference type="SMART" id="SM00343">
    <property type="entry name" value="ZnF_C2HC"/>
    <property type="match status" value="3"/>
</dbReference>
<evidence type="ECO:0008006" key="7">
    <source>
        <dbReference type="Google" id="ProtNLM"/>
    </source>
</evidence>
<dbReference type="Pfam" id="PF00313">
    <property type="entry name" value="CSD"/>
    <property type="match status" value="1"/>
</dbReference>
<dbReference type="EMBL" id="PNBA02000017">
    <property type="protein sequence ID" value="KAG6394420.1"/>
    <property type="molecule type" value="Genomic_DNA"/>
</dbReference>
<reference evidence="5" key="2">
    <citation type="submission" date="2020-08" db="EMBL/GenBank/DDBJ databases">
        <title>Plant Genome Project.</title>
        <authorList>
            <person name="Zhang R.-G."/>
        </authorList>
    </citation>
    <scope>NUCLEOTIDE SEQUENCE</scope>
    <source>
        <strain evidence="5">Huo1</strain>
        <tissue evidence="5">Leaf</tissue>
    </source>
</reference>
<evidence type="ECO:0000259" key="4">
    <source>
        <dbReference type="PROSITE" id="PS51857"/>
    </source>
</evidence>
<accession>A0A8X8WGS2</accession>
<dbReference type="Gene3D" id="2.40.50.140">
    <property type="entry name" value="Nucleic acid-binding proteins"/>
    <property type="match status" value="1"/>
</dbReference>
<evidence type="ECO:0000313" key="5">
    <source>
        <dbReference type="EMBL" id="KAG6394420.1"/>
    </source>
</evidence>
<dbReference type="PANTHER" id="PTHR46565:SF20">
    <property type="entry name" value="COLD SHOCK DOMAIN-CONTAINING PROTEIN 4"/>
    <property type="match status" value="1"/>
</dbReference>
<protein>
    <recommendedName>
        <fullName evidence="7">Cellular nucleic acid-binding protein</fullName>
    </recommendedName>
</protein>
<feature type="domain" description="CCHC-type" evidence="3">
    <location>
        <begin position="182"/>
        <end position="195"/>
    </location>
</feature>
<feature type="region of interest" description="Disordered" evidence="2">
    <location>
        <begin position="69"/>
        <end position="101"/>
    </location>
</feature>
<dbReference type="InterPro" id="IPR011129">
    <property type="entry name" value="CSD"/>
</dbReference>
<dbReference type="PRINTS" id="PR00050">
    <property type="entry name" value="COLDSHOCK"/>
</dbReference>
<reference evidence="5" key="1">
    <citation type="submission" date="2018-01" db="EMBL/GenBank/DDBJ databases">
        <authorList>
            <person name="Mao J.F."/>
        </authorList>
    </citation>
    <scope>NUCLEOTIDE SEQUENCE</scope>
    <source>
        <strain evidence="5">Huo1</strain>
        <tissue evidence="5">Leaf</tissue>
    </source>
</reference>
<dbReference type="PROSITE" id="PS51857">
    <property type="entry name" value="CSD_2"/>
    <property type="match status" value="1"/>
</dbReference>
<dbReference type="InterPro" id="IPR019844">
    <property type="entry name" value="CSD_CS"/>
</dbReference>
<dbReference type="SMART" id="SM00357">
    <property type="entry name" value="CSP"/>
    <property type="match status" value="1"/>
</dbReference>
<evidence type="ECO:0000259" key="3">
    <source>
        <dbReference type="PROSITE" id="PS50158"/>
    </source>
</evidence>
<evidence type="ECO:0000313" key="6">
    <source>
        <dbReference type="Proteomes" id="UP000298416"/>
    </source>
</evidence>
<name>A0A8X8WGS2_SALSN</name>
<proteinExistence type="predicted"/>
<dbReference type="PANTHER" id="PTHR46565">
    <property type="entry name" value="COLD SHOCK DOMAIN PROTEIN 2"/>
    <property type="match status" value="1"/>
</dbReference>
<organism evidence="5">
    <name type="scientific">Salvia splendens</name>
    <name type="common">Scarlet sage</name>
    <dbReference type="NCBI Taxonomy" id="180675"/>
    <lineage>
        <taxon>Eukaryota</taxon>
        <taxon>Viridiplantae</taxon>
        <taxon>Streptophyta</taxon>
        <taxon>Embryophyta</taxon>
        <taxon>Tracheophyta</taxon>
        <taxon>Spermatophyta</taxon>
        <taxon>Magnoliopsida</taxon>
        <taxon>eudicotyledons</taxon>
        <taxon>Gunneridae</taxon>
        <taxon>Pentapetalae</taxon>
        <taxon>asterids</taxon>
        <taxon>lamiids</taxon>
        <taxon>Lamiales</taxon>
        <taxon>Lamiaceae</taxon>
        <taxon>Nepetoideae</taxon>
        <taxon>Mentheae</taxon>
        <taxon>Salviinae</taxon>
        <taxon>Salvia</taxon>
        <taxon>Salvia subgen. Calosphace</taxon>
        <taxon>core Calosphace</taxon>
    </lineage>
</organism>
<sequence length="255" mass="25631">MAEEKAMRSKGVVTKFNDQKGYGFIQPEEGGEDLFVHQTAIKSDGYRSLREGQEVEFTIILDGDKTKAADVTAPGGGPVDTTSRRGNNSNSRGGGFGYGDRRNDGNGYGYRSGGGGGGGGECFNCGEVGHMARDCSNGGGGGGGGVGGGSGGGCYSCGGIGHMARECPSGNRGGGGGGGGACFTCGEPGHMSRDCVRGSGGGGRGGGGGDCFNCGEPVRLLASVYTTLSPSRRYAGMVNTTSIPILCLNVEERME</sequence>
<dbReference type="Gene3D" id="4.10.60.10">
    <property type="entry name" value="Zinc finger, CCHC-type"/>
    <property type="match status" value="3"/>
</dbReference>
<dbReference type="InterPro" id="IPR036875">
    <property type="entry name" value="Znf_CCHC_sf"/>
</dbReference>
<feature type="domain" description="CCHC-type" evidence="3">
    <location>
        <begin position="154"/>
        <end position="169"/>
    </location>
</feature>
<keyword evidence="1" id="KW-0479">Metal-binding</keyword>
<dbReference type="GO" id="GO:0008270">
    <property type="term" value="F:zinc ion binding"/>
    <property type="evidence" value="ECO:0007669"/>
    <property type="project" value="UniProtKB-KW"/>
</dbReference>
<dbReference type="GO" id="GO:0003676">
    <property type="term" value="F:nucleic acid binding"/>
    <property type="evidence" value="ECO:0007669"/>
    <property type="project" value="InterPro"/>
</dbReference>
<dbReference type="AlphaFoldDB" id="A0A8X8WGS2"/>
<dbReference type="PROSITE" id="PS00352">
    <property type="entry name" value="CSD_1"/>
    <property type="match status" value="1"/>
</dbReference>
<keyword evidence="1" id="KW-0863">Zinc-finger</keyword>
<evidence type="ECO:0000256" key="2">
    <source>
        <dbReference type="SAM" id="MobiDB-lite"/>
    </source>
</evidence>
<feature type="domain" description="CCHC-type" evidence="3">
    <location>
        <begin position="122"/>
        <end position="137"/>
    </location>
</feature>
<dbReference type="InterPro" id="IPR012340">
    <property type="entry name" value="NA-bd_OB-fold"/>
</dbReference>
<dbReference type="Pfam" id="PF00098">
    <property type="entry name" value="zf-CCHC"/>
    <property type="match status" value="3"/>
</dbReference>
<dbReference type="InterPro" id="IPR002059">
    <property type="entry name" value="CSP_DNA-bd"/>
</dbReference>
<comment type="caution">
    <text evidence="5">The sequence shown here is derived from an EMBL/GenBank/DDBJ whole genome shotgun (WGS) entry which is preliminary data.</text>
</comment>
<dbReference type="Proteomes" id="UP000298416">
    <property type="component" value="Unassembled WGS sequence"/>
</dbReference>
<dbReference type="InterPro" id="IPR001878">
    <property type="entry name" value="Znf_CCHC"/>
</dbReference>
<dbReference type="CDD" id="cd04458">
    <property type="entry name" value="CSP_CDS"/>
    <property type="match status" value="1"/>
</dbReference>
<feature type="domain" description="CSD" evidence="4">
    <location>
        <begin position="8"/>
        <end position="73"/>
    </location>
</feature>